<dbReference type="PANTHER" id="PTHR42837">
    <property type="entry name" value="REGULATOR OF SIGMA-E PROTEASE RSEP"/>
    <property type="match status" value="1"/>
</dbReference>
<keyword evidence="14" id="KW-1185">Reference proteome</keyword>
<evidence type="ECO:0000256" key="9">
    <source>
        <dbReference type="ARBA" id="ARBA00023049"/>
    </source>
</evidence>
<comment type="similarity">
    <text evidence="3">Belongs to the peptidase M50B family.</text>
</comment>
<evidence type="ECO:0000313" key="13">
    <source>
        <dbReference type="EMBL" id="MDN4603902.1"/>
    </source>
</evidence>
<comment type="caution">
    <text evidence="13">The sequence shown here is derived from an EMBL/GenBank/DDBJ whole genome shotgun (WGS) entry which is preliminary data.</text>
</comment>
<evidence type="ECO:0000256" key="7">
    <source>
        <dbReference type="ARBA" id="ARBA00022833"/>
    </source>
</evidence>
<comment type="cofactor">
    <cofactor evidence="1">
        <name>Zn(2+)</name>
        <dbReference type="ChEBI" id="CHEBI:29105"/>
    </cofactor>
</comment>
<keyword evidence="6" id="KW-0378">Hydrolase</keyword>
<evidence type="ECO:0000256" key="5">
    <source>
        <dbReference type="ARBA" id="ARBA00022692"/>
    </source>
</evidence>
<gene>
    <name evidence="13" type="ORF">P5G61_21850</name>
</gene>
<name>A0ABT8JHF7_9BACL</name>
<keyword evidence="4 13" id="KW-0645">Protease</keyword>
<dbReference type="Proteomes" id="UP001174205">
    <property type="component" value="Unassembled WGS sequence"/>
</dbReference>
<sequence>MILSILAVVMIFMLLVISHEFGHFIIAKKANVGCPEFSIGMGPRLFSFTMKQTRFVLRLFPIGGYVRMAGDDETYFIIDQELYLDKNEEGIVAIYDRVNDDQDLEKVLIKKLDHKHRKLTFLNGEDLYTLPLSENAYICVGKRRRIIPVSNYDSLLSSKSSIQKLSILLAGPLANILVALALILLTNILFSYFSSMNVFEKTLKDAWHYSTILIYGLKDIILGNEALSNLSGPAGVMKQTFDIASYSTIQNLMIWAAIMNLNVAIFNLLPLPALDGGRVLVTLIGMVRPISAEKEGWIHFAGFLLMIGLTILATWNDIIKFLQ</sequence>
<keyword evidence="9" id="KW-0482">Metalloprotease</keyword>
<feature type="transmembrane region" description="Helical" evidence="11">
    <location>
        <begin position="252"/>
        <end position="273"/>
    </location>
</feature>
<dbReference type="GO" id="GO:0006508">
    <property type="term" value="P:proteolysis"/>
    <property type="evidence" value="ECO:0007669"/>
    <property type="project" value="UniProtKB-KW"/>
</dbReference>
<evidence type="ECO:0000256" key="4">
    <source>
        <dbReference type="ARBA" id="ARBA00022670"/>
    </source>
</evidence>
<keyword evidence="5 11" id="KW-0812">Transmembrane</keyword>
<dbReference type="RefSeq" id="WP_024630882.1">
    <property type="nucleotide sequence ID" value="NZ_JAROCD010000011.1"/>
</dbReference>
<comment type="subcellular location">
    <subcellularLocation>
        <location evidence="2">Membrane</location>
        <topology evidence="2">Multi-pass membrane protein</topology>
    </subcellularLocation>
</comment>
<evidence type="ECO:0000256" key="3">
    <source>
        <dbReference type="ARBA" id="ARBA00007931"/>
    </source>
</evidence>
<accession>A0ABT8JHF7</accession>
<keyword evidence="7" id="KW-0862">Zinc</keyword>
<dbReference type="InterPro" id="IPR008915">
    <property type="entry name" value="Peptidase_M50"/>
</dbReference>
<feature type="transmembrane region" description="Helical" evidence="11">
    <location>
        <begin position="167"/>
        <end position="193"/>
    </location>
</feature>
<dbReference type="PANTHER" id="PTHR42837:SF2">
    <property type="entry name" value="MEMBRANE METALLOPROTEASE ARASP2, CHLOROPLASTIC-RELATED"/>
    <property type="match status" value="1"/>
</dbReference>
<evidence type="ECO:0000256" key="2">
    <source>
        <dbReference type="ARBA" id="ARBA00004141"/>
    </source>
</evidence>
<evidence type="ECO:0000256" key="1">
    <source>
        <dbReference type="ARBA" id="ARBA00001947"/>
    </source>
</evidence>
<keyword evidence="10 11" id="KW-0472">Membrane</keyword>
<reference evidence="13" key="1">
    <citation type="submission" date="2023-03" db="EMBL/GenBank/DDBJ databases">
        <title>MT1 and MT2 Draft Genomes of Novel Species.</title>
        <authorList>
            <person name="Venkateswaran K."/>
        </authorList>
    </citation>
    <scope>NUCLEOTIDE SEQUENCE</scope>
    <source>
        <strain evidence="13">F6_3S_P_1C</strain>
    </source>
</reference>
<feature type="domain" description="Peptidase M50" evidence="12">
    <location>
        <begin position="8"/>
        <end position="308"/>
    </location>
</feature>
<evidence type="ECO:0000259" key="12">
    <source>
        <dbReference type="Pfam" id="PF02163"/>
    </source>
</evidence>
<dbReference type="EMBL" id="JAROCD010000011">
    <property type="protein sequence ID" value="MDN4603902.1"/>
    <property type="molecule type" value="Genomic_DNA"/>
</dbReference>
<feature type="transmembrane region" description="Helical" evidence="11">
    <location>
        <begin position="296"/>
        <end position="315"/>
    </location>
</feature>
<evidence type="ECO:0000256" key="10">
    <source>
        <dbReference type="ARBA" id="ARBA00023136"/>
    </source>
</evidence>
<dbReference type="GO" id="GO:0008233">
    <property type="term" value="F:peptidase activity"/>
    <property type="evidence" value="ECO:0007669"/>
    <property type="project" value="UniProtKB-KW"/>
</dbReference>
<proteinExistence type="inferred from homology"/>
<evidence type="ECO:0000256" key="8">
    <source>
        <dbReference type="ARBA" id="ARBA00022989"/>
    </source>
</evidence>
<dbReference type="CDD" id="cd06163">
    <property type="entry name" value="S2P-M50_PDZ_RseP-like"/>
    <property type="match status" value="1"/>
</dbReference>
<evidence type="ECO:0000256" key="6">
    <source>
        <dbReference type="ARBA" id="ARBA00022801"/>
    </source>
</evidence>
<evidence type="ECO:0000313" key="14">
    <source>
        <dbReference type="Proteomes" id="UP001174205"/>
    </source>
</evidence>
<dbReference type="Pfam" id="PF02163">
    <property type="entry name" value="Peptidase_M50"/>
    <property type="match status" value="1"/>
</dbReference>
<protein>
    <submittedName>
        <fullName evidence="13">Site-2 protease family protein</fullName>
    </submittedName>
</protein>
<organism evidence="13 14">
    <name type="scientific">Paenibacillus vandeheii</name>
    <dbReference type="NCBI Taxonomy" id="3035917"/>
    <lineage>
        <taxon>Bacteria</taxon>
        <taxon>Bacillati</taxon>
        <taxon>Bacillota</taxon>
        <taxon>Bacilli</taxon>
        <taxon>Bacillales</taxon>
        <taxon>Paenibacillaceae</taxon>
        <taxon>Paenibacillus</taxon>
    </lineage>
</organism>
<keyword evidence="8 11" id="KW-1133">Transmembrane helix</keyword>
<evidence type="ECO:0000256" key="11">
    <source>
        <dbReference type="SAM" id="Phobius"/>
    </source>
</evidence>
<dbReference type="InterPro" id="IPR004387">
    <property type="entry name" value="Pept_M50_Zn"/>
</dbReference>